<protein>
    <submittedName>
        <fullName evidence="13">Cytochrome oxidase assembly protein</fullName>
    </submittedName>
</protein>
<feature type="transmembrane region" description="Helical" evidence="12">
    <location>
        <begin position="143"/>
        <end position="168"/>
    </location>
</feature>
<keyword evidence="7" id="KW-0408">Iron</keyword>
<evidence type="ECO:0000256" key="4">
    <source>
        <dbReference type="ARBA" id="ARBA00022723"/>
    </source>
</evidence>
<dbReference type="EMBL" id="JUIW01000009">
    <property type="protein sequence ID" value="RYJ41809.1"/>
    <property type="molecule type" value="Genomic_DNA"/>
</dbReference>
<dbReference type="InterPro" id="IPR050450">
    <property type="entry name" value="COX15/CtaA_HemeA_synthase"/>
</dbReference>
<evidence type="ECO:0000313" key="13">
    <source>
        <dbReference type="EMBL" id="RYJ41809.1"/>
    </source>
</evidence>
<evidence type="ECO:0000256" key="3">
    <source>
        <dbReference type="ARBA" id="ARBA00022692"/>
    </source>
</evidence>
<keyword evidence="8" id="KW-0350">Heme biosynthesis</keyword>
<evidence type="ECO:0000256" key="8">
    <source>
        <dbReference type="ARBA" id="ARBA00023133"/>
    </source>
</evidence>
<evidence type="ECO:0000256" key="1">
    <source>
        <dbReference type="ARBA" id="ARBA00004141"/>
    </source>
</evidence>
<feature type="transmembrane region" description="Helical" evidence="12">
    <location>
        <begin position="174"/>
        <end position="195"/>
    </location>
</feature>
<feature type="transmembrane region" description="Helical" evidence="12">
    <location>
        <begin position="254"/>
        <end position="275"/>
    </location>
</feature>
<dbReference type="GO" id="GO:0016491">
    <property type="term" value="F:oxidoreductase activity"/>
    <property type="evidence" value="ECO:0007669"/>
    <property type="project" value="UniProtKB-KW"/>
</dbReference>
<comment type="pathway">
    <text evidence="11">Porphyrin-containing compound metabolism.</text>
</comment>
<keyword evidence="6" id="KW-0560">Oxidoreductase</keyword>
<dbReference type="GO" id="GO:0016020">
    <property type="term" value="C:membrane"/>
    <property type="evidence" value="ECO:0007669"/>
    <property type="project" value="UniProtKB-SubCell"/>
</dbReference>
<evidence type="ECO:0000256" key="11">
    <source>
        <dbReference type="ARBA" id="ARBA00023444"/>
    </source>
</evidence>
<feature type="transmembrane region" description="Helical" evidence="12">
    <location>
        <begin position="313"/>
        <end position="333"/>
    </location>
</feature>
<feature type="transmembrane region" description="Helical" evidence="12">
    <location>
        <begin position="116"/>
        <end position="136"/>
    </location>
</feature>
<comment type="caution">
    <text evidence="13">The sequence shown here is derived from an EMBL/GenBank/DDBJ whole genome shotgun (WGS) entry which is preliminary data.</text>
</comment>
<evidence type="ECO:0000256" key="12">
    <source>
        <dbReference type="SAM" id="Phobius"/>
    </source>
</evidence>
<dbReference type="PANTHER" id="PTHR35457:SF1">
    <property type="entry name" value="HEME A SYNTHASE"/>
    <property type="match status" value="1"/>
</dbReference>
<gene>
    <name evidence="13" type="ORF">NU09_2734</name>
</gene>
<keyword evidence="5 12" id="KW-1133">Transmembrane helix</keyword>
<evidence type="ECO:0000256" key="6">
    <source>
        <dbReference type="ARBA" id="ARBA00023002"/>
    </source>
</evidence>
<keyword evidence="4" id="KW-0479">Metal-binding</keyword>
<sequence>MKLNFIKTAKTALVLVYLVIVAGALVRMTGSGMGCPDWPRCFGYYIPPTDVTELTWSPNHEFDKGQVIIKDEKLWVAKETFTTGESYNEGNWEAYTKHDYAEFNPFHTWVEYVNRLVGALAGLAVFIMAIMALVVYNKQKTNIILLSWITVFLMGFQAWLGATVVYSVLNPIKITIHMVMALVIVGIILYILHKAKENAGSFKQDKLFKTLLVVSIMLTMIQVVLGTQVRQFVDEQIKSLGYDNMNMILNSPEVTFYIHRTFSFVVFGVNLWLYVRNKKLNLGYSKINWIMLLLLVEIASGVAMYYLDFPFGSQTIHLVTASILFGIQYYLWLETTRKKVVSQQVY</sequence>
<feature type="transmembrane region" description="Helical" evidence="12">
    <location>
        <begin position="207"/>
        <end position="225"/>
    </location>
</feature>
<dbReference type="InterPro" id="IPR003780">
    <property type="entry name" value="COX15/CtaA_fam"/>
</dbReference>
<dbReference type="RefSeq" id="WP_129751820.1">
    <property type="nucleotide sequence ID" value="NZ_JUIW01000009.1"/>
</dbReference>
<reference evidence="13 14" key="1">
    <citation type="submission" date="2014-12" db="EMBL/GenBank/DDBJ databases">
        <title>Genome sequence of Flavobacterium beibuense RSKm HC5.</title>
        <authorList>
            <person name="Kim J.F."/>
            <person name="Song J.Y."/>
            <person name="Kwak M.-J."/>
            <person name="Lee S.-W."/>
        </authorList>
    </citation>
    <scope>NUCLEOTIDE SEQUENCE [LARGE SCALE GENOMIC DNA]</scope>
    <source>
        <strain evidence="13 14">RSKm HC5</strain>
    </source>
</reference>
<name>A0A444W7G0_9FLAO</name>
<keyword evidence="10" id="KW-1015">Disulfide bond</keyword>
<keyword evidence="3 12" id="KW-0812">Transmembrane</keyword>
<proteinExistence type="predicted"/>
<evidence type="ECO:0000313" key="14">
    <source>
        <dbReference type="Proteomes" id="UP000289775"/>
    </source>
</evidence>
<evidence type="ECO:0000256" key="7">
    <source>
        <dbReference type="ARBA" id="ARBA00023004"/>
    </source>
</evidence>
<keyword evidence="9 12" id="KW-0472">Membrane</keyword>
<evidence type="ECO:0000256" key="10">
    <source>
        <dbReference type="ARBA" id="ARBA00023157"/>
    </source>
</evidence>
<accession>A0A444W7G0</accession>
<dbReference type="Proteomes" id="UP000289775">
    <property type="component" value="Unassembled WGS sequence"/>
</dbReference>
<dbReference type="AlphaFoldDB" id="A0A444W7G0"/>
<keyword evidence="2" id="KW-1003">Cell membrane</keyword>
<dbReference type="GO" id="GO:0046872">
    <property type="term" value="F:metal ion binding"/>
    <property type="evidence" value="ECO:0007669"/>
    <property type="project" value="UniProtKB-KW"/>
</dbReference>
<dbReference type="PANTHER" id="PTHR35457">
    <property type="entry name" value="HEME A SYNTHASE"/>
    <property type="match status" value="1"/>
</dbReference>
<keyword evidence="14" id="KW-1185">Reference proteome</keyword>
<dbReference type="Pfam" id="PF02628">
    <property type="entry name" value="COX15-CtaA"/>
    <property type="match status" value="2"/>
</dbReference>
<comment type="subcellular location">
    <subcellularLocation>
        <location evidence="1">Membrane</location>
        <topology evidence="1">Multi-pass membrane protein</topology>
    </subcellularLocation>
</comment>
<evidence type="ECO:0000256" key="5">
    <source>
        <dbReference type="ARBA" id="ARBA00022989"/>
    </source>
</evidence>
<organism evidence="13 14">
    <name type="scientific">Flavobacterium beibuense</name>
    <dbReference type="NCBI Taxonomy" id="657326"/>
    <lineage>
        <taxon>Bacteria</taxon>
        <taxon>Pseudomonadati</taxon>
        <taxon>Bacteroidota</taxon>
        <taxon>Flavobacteriia</taxon>
        <taxon>Flavobacteriales</taxon>
        <taxon>Flavobacteriaceae</taxon>
        <taxon>Flavobacterium</taxon>
    </lineage>
</organism>
<dbReference type="OrthoDB" id="1447144at2"/>
<feature type="transmembrane region" description="Helical" evidence="12">
    <location>
        <begin position="287"/>
        <end position="307"/>
    </location>
</feature>
<feature type="transmembrane region" description="Helical" evidence="12">
    <location>
        <begin position="12"/>
        <end position="30"/>
    </location>
</feature>
<dbReference type="GO" id="GO:0006784">
    <property type="term" value="P:heme A biosynthetic process"/>
    <property type="evidence" value="ECO:0007669"/>
    <property type="project" value="InterPro"/>
</dbReference>
<evidence type="ECO:0000256" key="9">
    <source>
        <dbReference type="ARBA" id="ARBA00023136"/>
    </source>
</evidence>
<evidence type="ECO:0000256" key="2">
    <source>
        <dbReference type="ARBA" id="ARBA00022475"/>
    </source>
</evidence>